<accession>A0A8T0TMC6</accession>
<feature type="compositionally biased region" description="Basic residues" evidence="1">
    <location>
        <begin position="89"/>
        <end position="101"/>
    </location>
</feature>
<organism evidence="2 3">
    <name type="scientific">Panicum virgatum</name>
    <name type="common">Blackwell switchgrass</name>
    <dbReference type="NCBI Taxonomy" id="38727"/>
    <lineage>
        <taxon>Eukaryota</taxon>
        <taxon>Viridiplantae</taxon>
        <taxon>Streptophyta</taxon>
        <taxon>Embryophyta</taxon>
        <taxon>Tracheophyta</taxon>
        <taxon>Spermatophyta</taxon>
        <taxon>Magnoliopsida</taxon>
        <taxon>Liliopsida</taxon>
        <taxon>Poales</taxon>
        <taxon>Poaceae</taxon>
        <taxon>PACMAD clade</taxon>
        <taxon>Panicoideae</taxon>
        <taxon>Panicodae</taxon>
        <taxon>Paniceae</taxon>
        <taxon>Panicinae</taxon>
        <taxon>Panicum</taxon>
        <taxon>Panicum sect. Hiantes</taxon>
    </lineage>
</organism>
<proteinExistence type="predicted"/>
<dbReference type="AlphaFoldDB" id="A0A8T0TMC6"/>
<reference evidence="2" key="1">
    <citation type="submission" date="2020-05" db="EMBL/GenBank/DDBJ databases">
        <title>WGS assembly of Panicum virgatum.</title>
        <authorList>
            <person name="Lovell J.T."/>
            <person name="Jenkins J."/>
            <person name="Shu S."/>
            <person name="Juenger T.E."/>
            <person name="Schmutz J."/>
        </authorList>
    </citation>
    <scope>NUCLEOTIDE SEQUENCE</scope>
    <source>
        <strain evidence="2">AP13</strain>
    </source>
</reference>
<dbReference type="EMBL" id="CM029043">
    <property type="protein sequence ID" value="KAG2609956.1"/>
    <property type="molecule type" value="Genomic_DNA"/>
</dbReference>
<dbReference type="Proteomes" id="UP000823388">
    <property type="component" value="Chromosome 4K"/>
</dbReference>
<gene>
    <name evidence="2" type="ORF">PVAP13_4KG079366</name>
</gene>
<evidence type="ECO:0000256" key="1">
    <source>
        <dbReference type="SAM" id="MobiDB-lite"/>
    </source>
</evidence>
<keyword evidence="3" id="KW-1185">Reference proteome</keyword>
<evidence type="ECO:0000313" key="2">
    <source>
        <dbReference type="EMBL" id="KAG2609956.1"/>
    </source>
</evidence>
<protein>
    <submittedName>
        <fullName evidence="2">Uncharacterized protein</fullName>
    </submittedName>
</protein>
<evidence type="ECO:0000313" key="3">
    <source>
        <dbReference type="Proteomes" id="UP000823388"/>
    </source>
</evidence>
<sequence>MSIHSPKYLEGLEGAGNSAGRAAGHRGGAHGGERATTARKEGGGWAARESSGGGRSCRGCIGEMEINIRVGEPVVGQENREKEPTADRRAKRGSHQGKHSRIVGGRLISSDCIATSRRPTAEDLSPSEGATDADRACCLPHPDIFPGPTPIPLPEAPPFRPAVLYRQRDRGELR</sequence>
<feature type="compositionally biased region" description="Basic and acidic residues" evidence="1">
    <location>
        <begin position="78"/>
        <end position="88"/>
    </location>
</feature>
<feature type="region of interest" description="Disordered" evidence="1">
    <location>
        <begin position="12"/>
        <end position="58"/>
    </location>
</feature>
<name>A0A8T0TMC6_PANVG</name>
<feature type="compositionally biased region" description="Basic and acidic residues" evidence="1">
    <location>
        <begin position="31"/>
        <end position="42"/>
    </location>
</feature>
<feature type="region of interest" description="Disordered" evidence="1">
    <location>
        <begin position="71"/>
        <end position="174"/>
    </location>
</feature>
<comment type="caution">
    <text evidence="2">The sequence shown here is derived from an EMBL/GenBank/DDBJ whole genome shotgun (WGS) entry which is preliminary data.</text>
</comment>
<feature type="compositionally biased region" description="Pro residues" evidence="1">
    <location>
        <begin position="143"/>
        <end position="160"/>
    </location>
</feature>